<dbReference type="PANTHER" id="PTHR24133:SF40">
    <property type="entry name" value="ANKYRIN REPEAT DOMAIN 44"/>
    <property type="match status" value="1"/>
</dbReference>
<dbReference type="InterPro" id="IPR002110">
    <property type="entry name" value="Ankyrin_rpt"/>
</dbReference>
<gene>
    <name evidence="2" type="ORF">IFR04_013368</name>
</gene>
<accession>A0A8H7W5X5</accession>
<dbReference type="PROSITE" id="PS50088">
    <property type="entry name" value="ANK_REPEAT"/>
    <property type="match status" value="1"/>
</dbReference>
<evidence type="ECO:0000313" key="3">
    <source>
        <dbReference type="Proteomes" id="UP000664132"/>
    </source>
</evidence>
<dbReference type="SMART" id="SM00248">
    <property type="entry name" value="ANK"/>
    <property type="match status" value="5"/>
</dbReference>
<proteinExistence type="predicted"/>
<protein>
    <recommendedName>
        <fullName evidence="4">Ankyrin</fullName>
    </recommendedName>
</protein>
<dbReference type="PANTHER" id="PTHR24133">
    <property type="entry name" value="ANKYRIN DOMAIN-CONTAINING"/>
    <property type="match status" value="1"/>
</dbReference>
<keyword evidence="1" id="KW-0040">ANK repeat</keyword>
<evidence type="ECO:0000256" key="1">
    <source>
        <dbReference type="PROSITE-ProRule" id="PRU00023"/>
    </source>
</evidence>
<sequence>MVTITDLPCELLDNVLLKAVLARGVTLALRLRLVNKTWATDVKRVLFMSRLLDETSCRDPGFLKSYFVYKIFSDRKNIPRPLCIILNTAVTLCTETEQFGDVNLRSYVEALCSLVVQHRLYLPICDSSIGKDSEDDAAYDLIVAAAYINCVPLLKRLIKNFGCGRRSQLFGEASGAAALQGNDEALEVILTHDAPSSKNVWALYWAITGGSLRTVNLLLEPRWGFYHGGNSVSRQSCERAMFRGLMESSSLDIFREVFALVRDHDPEPNRPASSIGHLLRCAAERGHTLLLLHLCRLGAPLSGYHTQTWGDENPLWAACNSGNEHSVRLLLRKGVSPDMDADMPMSCPLQVAAARGHLAIVRTLLKFGADVNRASRDGPPAIIYAIKLEHLAMFRLLQQAGADFKSPRVSRLAFDVVAKDGLESMAKLLLQEGAEPTSKSISTALKSGHCDIAEMLREHLTDITVEVAGFWEFRS</sequence>
<dbReference type="SUPFAM" id="SSF48403">
    <property type="entry name" value="Ankyrin repeat"/>
    <property type="match status" value="1"/>
</dbReference>
<dbReference type="AlphaFoldDB" id="A0A8H7W5X5"/>
<comment type="caution">
    <text evidence="2">The sequence shown here is derived from an EMBL/GenBank/DDBJ whole genome shotgun (WGS) entry which is preliminary data.</text>
</comment>
<evidence type="ECO:0008006" key="4">
    <source>
        <dbReference type="Google" id="ProtNLM"/>
    </source>
</evidence>
<dbReference type="OrthoDB" id="4772757at2759"/>
<dbReference type="EMBL" id="JAFJYH010000311">
    <property type="protein sequence ID" value="KAG4413503.1"/>
    <property type="molecule type" value="Genomic_DNA"/>
</dbReference>
<dbReference type="InterPro" id="IPR052391">
    <property type="entry name" value="E3_Ligase-Neurotoxin"/>
</dbReference>
<evidence type="ECO:0000313" key="2">
    <source>
        <dbReference type="EMBL" id="KAG4413503.1"/>
    </source>
</evidence>
<feature type="repeat" description="ANK" evidence="1">
    <location>
        <begin position="348"/>
        <end position="376"/>
    </location>
</feature>
<dbReference type="InterPro" id="IPR036770">
    <property type="entry name" value="Ankyrin_rpt-contain_sf"/>
</dbReference>
<dbReference type="Pfam" id="PF12796">
    <property type="entry name" value="Ank_2"/>
    <property type="match status" value="1"/>
</dbReference>
<dbReference type="Gene3D" id="1.25.40.20">
    <property type="entry name" value="Ankyrin repeat-containing domain"/>
    <property type="match status" value="1"/>
</dbReference>
<reference evidence="2" key="1">
    <citation type="submission" date="2021-02" db="EMBL/GenBank/DDBJ databases">
        <title>Genome sequence Cadophora malorum strain M34.</title>
        <authorList>
            <person name="Stefanovic E."/>
            <person name="Vu D."/>
            <person name="Scully C."/>
            <person name="Dijksterhuis J."/>
            <person name="Roader J."/>
            <person name="Houbraken J."/>
        </authorList>
    </citation>
    <scope>NUCLEOTIDE SEQUENCE</scope>
    <source>
        <strain evidence="2">M34</strain>
    </source>
</reference>
<dbReference type="PROSITE" id="PS50297">
    <property type="entry name" value="ANK_REP_REGION"/>
    <property type="match status" value="1"/>
</dbReference>
<dbReference type="Proteomes" id="UP000664132">
    <property type="component" value="Unassembled WGS sequence"/>
</dbReference>
<name>A0A8H7W5X5_9HELO</name>
<organism evidence="2 3">
    <name type="scientific">Cadophora malorum</name>
    <dbReference type="NCBI Taxonomy" id="108018"/>
    <lineage>
        <taxon>Eukaryota</taxon>
        <taxon>Fungi</taxon>
        <taxon>Dikarya</taxon>
        <taxon>Ascomycota</taxon>
        <taxon>Pezizomycotina</taxon>
        <taxon>Leotiomycetes</taxon>
        <taxon>Helotiales</taxon>
        <taxon>Ploettnerulaceae</taxon>
        <taxon>Cadophora</taxon>
    </lineage>
</organism>
<keyword evidence="3" id="KW-1185">Reference proteome</keyword>